<dbReference type="InterPro" id="IPR001138">
    <property type="entry name" value="Zn2Cys6_DnaBD"/>
</dbReference>
<evidence type="ECO:0000256" key="5">
    <source>
        <dbReference type="ARBA" id="ARBA00023242"/>
    </source>
</evidence>
<dbReference type="Pfam" id="PF00172">
    <property type="entry name" value="Zn_clus"/>
    <property type="match status" value="1"/>
</dbReference>
<dbReference type="PROSITE" id="PS00463">
    <property type="entry name" value="ZN2_CY6_FUNGAL_1"/>
    <property type="match status" value="1"/>
</dbReference>
<dbReference type="AlphaFoldDB" id="A0A1S9RDM7"/>
<keyword evidence="4" id="KW-0804">Transcription</keyword>
<dbReference type="InterPro" id="IPR036864">
    <property type="entry name" value="Zn2-C6_fun-type_DNA-bd_sf"/>
</dbReference>
<keyword evidence="5" id="KW-0539">Nucleus</keyword>
<comment type="caution">
    <text evidence="8">The sequence shown here is derived from an EMBL/GenBank/DDBJ whole genome shotgun (WGS) entry which is preliminary data.</text>
</comment>
<dbReference type="InterPro" id="IPR021858">
    <property type="entry name" value="Fun_TF"/>
</dbReference>
<dbReference type="EMBL" id="LJBN01000194">
    <property type="protein sequence ID" value="OOQ83649.1"/>
    <property type="molecule type" value="Genomic_DNA"/>
</dbReference>
<dbReference type="CDD" id="cd00067">
    <property type="entry name" value="GAL4"/>
    <property type="match status" value="1"/>
</dbReference>
<comment type="subcellular location">
    <subcellularLocation>
        <location evidence="1">Nucleus</location>
    </subcellularLocation>
</comment>
<dbReference type="PROSITE" id="PS50048">
    <property type="entry name" value="ZN2_CY6_FUNGAL_2"/>
    <property type="match status" value="1"/>
</dbReference>
<dbReference type="Pfam" id="PF11951">
    <property type="entry name" value="Fungal_trans_2"/>
    <property type="match status" value="1"/>
</dbReference>
<evidence type="ECO:0000256" key="3">
    <source>
        <dbReference type="ARBA" id="ARBA00023125"/>
    </source>
</evidence>
<feature type="domain" description="Zn(2)-C6 fungal-type" evidence="7">
    <location>
        <begin position="18"/>
        <end position="48"/>
    </location>
</feature>
<dbReference type="PANTHER" id="PTHR37534">
    <property type="entry name" value="TRANSCRIPTIONAL ACTIVATOR PROTEIN UGA3"/>
    <property type="match status" value="1"/>
</dbReference>
<keyword evidence="3" id="KW-0238">DNA-binding</keyword>
<dbReference type="SMART" id="SM00066">
    <property type="entry name" value="GAL4"/>
    <property type="match status" value="1"/>
</dbReference>
<dbReference type="Proteomes" id="UP000190744">
    <property type="component" value="Unassembled WGS sequence"/>
</dbReference>
<dbReference type="PANTHER" id="PTHR37534:SF43">
    <property type="entry name" value="FINGER DOMAIN PROTEIN, PUTATIVE (AFU_ORTHOLOGUE AFUA_1G01850)-RELATED"/>
    <property type="match status" value="1"/>
</dbReference>
<dbReference type="GO" id="GO:0045944">
    <property type="term" value="P:positive regulation of transcription by RNA polymerase II"/>
    <property type="evidence" value="ECO:0007669"/>
    <property type="project" value="TreeGrafter"/>
</dbReference>
<evidence type="ECO:0000313" key="8">
    <source>
        <dbReference type="EMBL" id="OOQ83649.1"/>
    </source>
</evidence>
<reference evidence="9" key="1">
    <citation type="submission" date="2015-09" db="EMBL/GenBank/DDBJ databases">
        <authorList>
            <person name="Fill T.P."/>
            <person name="Baretta J.F."/>
            <person name="de Almeida L.G."/>
            <person name="Rocha M."/>
            <person name="de Souza D.H."/>
            <person name="Malavazi I."/>
            <person name="Cerdeira L.T."/>
            <person name="Hong H."/>
            <person name="Samborskyy M."/>
            <person name="de Vasconcelos A.T."/>
            <person name="Leadlay P."/>
            <person name="Rodrigues-Filho E."/>
        </authorList>
    </citation>
    <scope>NUCLEOTIDE SEQUENCE [LARGE SCALE GENOMIC DNA]</scope>
    <source>
        <strain evidence="9">LaBioMMi 136</strain>
    </source>
</reference>
<dbReference type="Gene3D" id="4.10.240.10">
    <property type="entry name" value="Zn(2)-C6 fungal-type DNA-binding domain"/>
    <property type="match status" value="1"/>
</dbReference>
<dbReference type="GO" id="GO:0008270">
    <property type="term" value="F:zinc ion binding"/>
    <property type="evidence" value="ECO:0007669"/>
    <property type="project" value="InterPro"/>
</dbReference>
<evidence type="ECO:0000313" key="9">
    <source>
        <dbReference type="Proteomes" id="UP000190744"/>
    </source>
</evidence>
<name>A0A1S9RDM7_PENBI</name>
<dbReference type="GO" id="GO:0005634">
    <property type="term" value="C:nucleus"/>
    <property type="evidence" value="ECO:0007669"/>
    <property type="project" value="UniProtKB-SubCell"/>
</dbReference>
<evidence type="ECO:0000259" key="7">
    <source>
        <dbReference type="PROSITE" id="PS50048"/>
    </source>
</evidence>
<keyword evidence="2" id="KW-0805">Transcription regulation</keyword>
<dbReference type="GO" id="GO:0000976">
    <property type="term" value="F:transcription cis-regulatory region binding"/>
    <property type="evidence" value="ECO:0007669"/>
    <property type="project" value="TreeGrafter"/>
</dbReference>
<dbReference type="GO" id="GO:0000981">
    <property type="term" value="F:DNA-binding transcription factor activity, RNA polymerase II-specific"/>
    <property type="evidence" value="ECO:0007669"/>
    <property type="project" value="InterPro"/>
</dbReference>
<protein>
    <submittedName>
        <fullName evidence="8">C6 transcription factor</fullName>
    </submittedName>
</protein>
<evidence type="ECO:0000256" key="6">
    <source>
        <dbReference type="SAM" id="MobiDB-lite"/>
    </source>
</evidence>
<evidence type="ECO:0000256" key="4">
    <source>
        <dbReference type="ARBA" id="ARBA00023163"/>
    </source>
</evidence>
<dbReference type="SUPFAM" id="SSF57701">
    <property type="entry name" value="Zn2/Cys6 DNA-binding domain"/>
    <property type="match status" value="1"/>
</dbReference>
<gene>
    <name evidence="8" type="ORF">PEBR_35874</name>
</gene>
<proteinExistence type="predicted"/>
<organism evidence="8 9">
    <name type="scientific">Penicillium brasilianum</name>
    <dbReference type="NCBI Taxonomy" id="104259"/>
    <lineage>
        <taxon>Eukaryota</taxon>
        <taxon>Fungi</taxon>
        <taxon>Dikarya</taxon>
        <taxon>Ascomycota</taxon>
        <taxon>Pezizomycotina</taxon>
        <taxon>Eurotiomycetes</taxon>
        <taxon>Eurotiomycetidae</taxon>
        <taxon>Eurotiales</taxon>
        <taxon>Aspergillaceae</taxon>
        <taxon>Penicillium</taxon>
    </lineage>
</organism>
<sequence length="661" mass="73711">MPPDRQPRVQRIVRVRTGCWSCRRRKKKCDELRPICSGCRRNDLRCEWPSTVPGRRNSGPENDMTGYLPVDRRSSFAGSIEDLDAMHLPGSPLSRRHSSTSSSPGLSAIVEEHLGQVIPTPDEAIDRRRSTLVGDENALVASMAVGNVVPRTLSMLPGYDPESYALLSHYLANTADVMANGTTPINPFLVQIVPLAFTSDLLLQLVIAQSAAHRAFRRRDDSDAVANSHYTKAIQLFRHGVNDFIEGKESNPLMLLVGALLMCFTETAKGDMTGTVFDHLSAAHSLLVKLLEQSDTAVPRELKDFVIEYYVYTATVSMISIDARLSGQLFLNFDLEQRAREVLRTQYVGNLCGCWLELLLLIPCIFDLGRQWMMDDAQPTVPTADDMAMFASIQAQILRWSPYSFVEPEVYLAGLVFQQAMLIYLYTALGGYSYTPDGMYKGLIQTAVTEALSYLSEISPQARINSGLCWPIAVVGSCLEKPEQRERLRTRLTAMAAHFGLGNMQRTLLLLEAMWELPATDAGPWNIYYRHMRLSKFLERLQVQDQFRDAPGADAAPTHFCHGQVLDTHKNELTSFATDTTQRMLFNSIVEPTTRNVSFWTDASPLSWGGIPAKEIVSTFGPTLATVNSSGNPEKTIDFESLRTTPIMQNVKRPKSTVTAQ</sequence>
<evidence type="ECO:0000256" key="2">
    <source>
        <dbReference type="ARBA" id="ARBA00023015"/>
    </source>
</evidence>
<evidence type="ECO:0000256" key="1">
    <source>
        <dbReference type="ARBA" id="ARBA00004123"/>
    </source>
</evidence>
<accession>A0A1S9RDM7</accession>
<feature type="region of interest" description="Disordered" evidence="6">
    <location>
        <begin position="49"/>
        <end position="68"/>
    </location>
</feature>